<evidence type="ECO:0000256" key="1">
    <source>
        <dbReference type="ARBA" id="ARBA00022723"/>
    </source>
</evidence>
<evidence type="ECO:0000259" key="5">
    <source>
        <dbReference type="PROSITE" id="PS50865"/>
    </source>
</evidence>
<evidence type="ECO:0000313" key="6">
    <source>
        <dbReference type="EMBL" id="CAJ1953009.1"/>
    </source>
</evidence>
<proteinExistence type="predicted"/>
<dbReference type="EMBL" id="CAKOGP040001814">
    <property type="protein sequence ID" value="CAJ1953009.1"/>
    <property type="molecule type" value="Genomic_DNA"/>
</dbReference>
<accession>A0AAD2FTI8</accession>
<organism evidence="6 7">
    <name type="scientific">Cylindrotheca closterium</name>
    <dbReference type="NCBI Taxonomy" id="2856"/>
    <lineage>
        <taxon>Eukaryota</taxon>
        <taxon>Sar</taxon>
        <taxon>Stramenopiles</taxon>
        <taxon>Ochrophyta</taxon>
        <taxon>Bacillariophyta</taxon>
        <taxon>Bacillariophyceae</taxon>
        <taxon>Bacillariophycidae</taxon>
        <taxon>Bacillariales</taxon>
        <taxon>Bacillariaceae</taxon>
        <taxon>Cylindrotheca</taxon>
    </lineage>
</organism>
<feature type="domain" description="MYND-type" evidence="5">
    <location>
        <begin position="427"/>
        <end position="468"/>
    </location>
</feature>
<evidence type="ECO:0000313" key="7">
    <source>
        <dbReference type="Proteomes" id="UP001295423"/>
    </source>
</evidence>
<dbReference type="InterPro" id="IPR002893">
    <property type="entry name" value="Znf_MYND"/>
</dbReference>
<keyword evidence="3" id="KW-0862">Zinc</keyword>
<keyword evidence="1" id="KW-0479">Metal-binding</keyword>
<name>A0AAD2FTI8_9STRA</name>
<dbReference type="SUPFAM" id="SSF48403">
    <property type="entry name" value="Ankyrin repeat"/>
    <property type="match status" value="1"/>
</dbReference>
<dbReference type="Gene3D" id="6.10.140.2220">
    <property type="match status" value="1"/>
</dbReference>
<sequence>MDIRDLHNIPYDRHAEYKLENKLESLDLNGQRSEIRSLLISVGTDLNLAADEPYGNADQSIIVDSKDRDRARELFAIGADIPATGNASAFSSFAMNCMQGNFALVRSCLEQICDGLPQPLSKQERLRNVLESRETSLRLSPLLLMVSAAKHFPEAEQSKAAKLLLRYGASPDAKDVLGKTVVHYGAGAMATRMTMEIAGMCIKAAESSDMYGKSAKLEALQNAAMNGKIGVVGGFDVDSGRRGIYIPELKKELWVKPNNLRITTKAVEPDPTSNLSGREAVLEGLKDDKMNGKEGILGKYDPKQQRRSMYIPELKKQVLAKPVNIRLSKNKPKLTDVKDRFGGVSLHEVMMGNRVDVAEFLLETHGTSIHTKDVDGISPMTMTMGGGMMLSTQVGKMISIIARAEAAAGRKEAKKTKSNEKDSGNHCASCHKPLGTGGMSCSKCTITYYCGRDCQLKHWKEGGHKQECKKIAAQKFGVKLSANHCETQISSVVSFNTRQTSKDSFRKPRGVLFDEKFVVKVQCNSKLSPMMIYDESRQCQFGYKPTGPGFSEVFETVQNEPTWEGRKTFMKASFNKAGECTMYPATAGVKNKYSW</sequence>
<dbReference type="InterPro" id="IPR036770">
    <property type="entry name" value="Ankyrin_rpt-contain_sf"/>
</dbReference>
<evidence type="ECO:0000256" key="3">
    <source>
        <dbReference type="ARBA" id="ARBA00022833"/>
    </source>
</evidence>
<evidence type="ECO:0000256" key="4">
    <source>
        <dbReference type="PROSITE-ProRule" id="PRU00134"/>
    </source>
</evidence>
<reference evidence="6" key="1">
    <citation type="submission" date="2023-08" db="EMBL/GenBank/DDBJ databases">
        <authorList>
            <person name="Audoor S."/>
            <person name="Bilcke G."/>
        </authorList>
    </citation>
    <scope>NUCLEOTIDE SEQUENCE</scope>
</reference>
<dbReference type="Gene3D" id="1.25.40.20">
    <property type="entry name" value="Ankyrin repeat-containing domain"/>
    <property type="match status" value="1"/>
</dbReference>
<dbReference type="GO" id="GO:0008270">
    <property type="term" value="F:zinc ion binding"/>
    <property type="evidence" value="ECO:0007669"/>
    <property type="project" value="UniProtKB-KW"/>
</dbReference>
<evidence type="ECO:0000256" key="2">
    <source>
        <dbReference type="ARBA" id="ARBA00022771"/>
    </source>
</evidence>
<keyword evidence="7" id="KW-1185">Reference proteome</keyword>
<protein>
    <recommendedName>
        <fullName evidence="5">MYND-type domain-containing protein</fullName>
    </recommendedName>
</protein>
<dbReference type="PROSITE" id="PS50865">
    <property type="entry name" value="ZF_MYND_2"/>
    <property type="match status" value="1"/>
</dbReference>
<dbReference type="SUPFAM" id="SSF144232">
    <property type="entry name" value="HIT/MYND zinc finger-like"/>
    <property type="match status" value="1"/>
</dbReference>
<gene>
    <name evidence="6" type="ORF">CYCCA115_LOCUS13827</name>
</gene>
<dbReference type="Pfam" id="PF01753">
    <property type="entry name" value="zf-MYND"/>
    <property type="match status" value="1"/>
</dbReference>
<comment type="caution">
    <text evidence="6">The sequence shown here is derived from an EMBL/GenBank/DDBJ whole genome shotgun (WGS) entry which is preliminary data.</text>
</comment>
<dbReference type="Proteomes" id="UP001295423">
    <property type="component" value="Unassembled WGS sequence"/>
</dbReference>
<keyword evidence="2 4" id="KW-0863">Zinc-finger</keyword>
<dbReference type="AlphaFoldDB" id="A0AAD2FTI8"/>